<proteinExistence type="predicted"/>
<dbReference type="AlphaFoldDB" id="A0A0M1P0Z1"/>
<organism evidence="4 5">
    <name type="scientific">Paenibacillus solani</name>
    <dbReference type="NCBI Taxonomy" id="1705565"/>
    <lineage>
        <taxon>Bacteria</taxon>
        <taxon>Bacillati</taxon>
        <taxon>Bacillota</taxon>
        <taxon>Bacilli</taxon>
        <taxon>Bacillales</taxon>
        <taxon>Paenibacillaceae</taxon>
        <taxon>Paenibacillus</taxon>
    </lineage>
</organism>
<protein>
    <recommendedName>
        <fullName evidence="3">Chitin-binding type-3 domain-containing protein</fullName>
    </recommendedName>
</protein>
<keyword evidence="1" id="KW-0378">Hydrolase</keyword>
<dbReference type="GO" id="GO:0005576">
    <property type="term" value="C:extracellular region"/>
    <property type="evidence" value="ECO:0007669"/>
    <property type="project" value="InterPro"/>
</dbReference>
<accession>A0A0M1P0Z1</accession>
<comment type="caution">
    <text evidence="4">The sequence shown here is derived from an EMBL/GenBank/DDBJ whole genome shotgun (WGS) entry which is preliminary data.</text>
</comment>
<dbReference type="GO" id="GO:0030246">
    <property type="term" value="F:carbohydrate binding"/>
    <property type="evidence" value="ECO:0007669"/>
    <property type="project" value="InterPro"/>
</dbReference>
<dbReference type="SUPFAM" id="SSF51055">
    <property type="entry name" value="Carbohydrate binding domain"/>
    <property type="match status" value="2"/>
</dbReference>
<dbReference type="Proteomes" id="UP000036932">
    <property type="component" value="Unassembled WGS sequence"/>
</dbReference>
<dbReference type="InterPro" id="IPR036573">
    <property type="entry name" value="CBM_sf_5/12"/>
</dbReference>
<keyword evidence="5" id="KW-1185">Reference proteome</keyword>
<dbReference type="Pfam" id="PF02839">
    <property type="entry name" value="CBM_5_12"/>
    <property type="match status" value="2"/>
</dbReference>
<dbReference type="PATRIC" id="fig|1705565.3.peg.1927"/>
<dbReference type="Gene3D" id="2.10.10.20">
    <property type="entry name" value="Carbohydrate-binding module superfamily 5/12"/>
    <property type="match status" value="2"/>
</dbReference>
<reference evidence="5" key="1">
    <citation type="submission" date="2015-08" db="EMBL/GenBank/DDBJ databases">
        <title>Genome sequencing project for genomic taxonomy and phylogenomics of Bacillus-like bacteria.</title>
        <authorList>
            <person name="Liu B."/>
            <person name="Wang J."/>
            <person name="Zhu Y."/>
            <person name="Liu G."/>
            <person name="Chen Q."/>
            <person name="Chen Z."/>
            <person name="Lan J."/>
            <person name="Che J."/>
            <person name="Ge C."/>
            <person name="Shi H."/>
            <person name="Pan Z."/>
            <person name="Liu X."/>
        </authorList>
    </citation>
    <scope>NUCLEOTIDE SEQUENCE [LARGE SCALE GENOMIC DNA]</scope>
    <source>
        <strain evidence="5">FJAT-22460</strain>
    </source>
</reference>
<evidence type="ECO:0000313" key="5">
    <source>
        <dbReference type="Proteomes" id="UP000036932"/>
    </source>
</evidence>
<dbReference type="CDD" id="cd12214">
    <property type="entry name" value="ChiA1_BD"/>
    <property type="match status" value="1"/>
</dbReference>
<keyword evidence="2" id="KW-0119">Carbohydrate metabolism</keyword>
<feature type="domain" description="Chitin-binding type-3" evidence="3">
    <location>
        <begin position="2"/>
        <end position="27"/>
    </location>
</feature>
<keyword evidence="2" id="KW-0624">Polysaccharide degradation</keyword>
<dbReference type="GO" id="GO:0004553">
    <property type="term" value="F:hydrolase activity, hydrolyzing O-glycosyl compounds"/>
    <property type="evidence" value="ECO:0007669"/>
    <property type="project" value="InterPro"/>
</dbReference>
<dbReference type="InterPro" id="IPR003610">
    <property type="entry name" value="CBM5/12"/>
</dbReference>
<evidence type="ECO:0000259" key="3">
    <source>
        <dbReference type="Pfam" id="PF02839"/>
    </source>
</evidence>
<feature type="domain" description="Chitin-binding type-3" evidence="3">
    <location>
        <begin position="41"/>
        <end position="82"/>
    </location>
</feature>
<name>A0A0M1P0Z1_9BACL</name>
<dbReference type="EMBL" id="LIUT01000001">
    <property type="protein sequence ID" value="KOR87774.1"/>
    <property type="molecule type" value="Genomic_DNA"/>
</dbReference>
<dbReference type="OrthoDB" id="1849628at2"/>
<evidence type="ECO:0000313" key="4">
    <source>
        <dbReference type="EMBL" id="KOR87774.1"/>
    </source>
</evidence>
<dbReference type="GO" id="GO:0000272">
    <property type="term" value="P:polysaccharide catabolic process"/>
    <property type="evidence" value="ECO:0007669"/>
    <property type="project" value="UniProtKB-KW"/>
</dbReference>
<gene>
    <name evidence="4" type="ORF">AM231_00525</name>
</gene>
<sequence length="84" mass="9788">MGQNYQCIQAHTSQQDWNPELTRSLWQLISSPTLPDGAKVWTPWISYKLDDIVFYNGVKYVCIQPHVAQPGWEPERLPSLWTTK</sequence>
<evidence type="ECO:0000256" key="2">
    <source>
        <dbReference type="ARBA" id="ARBA00023326"/>
    </source>
</evidence>
<evidence type="ECO:0000256" key="1">
    <source>
        <dbReference type="ARBA" id="ARBA00022801"/>
    </source>
</evidence>